<dbReference type="Pfam" id="PF13478">
    <property type="entry name" value="XdhC_C"/>
    <property type="match status" value="1"/>
</dbReference>
<dbReference type="RefSeq" id="WP_127725123.1">
    <property type="nucleotide sequence ID" value="NZ_RLIH01000015.1"/>
</dbReference>
<dbReference type="InterPro" id="IPR052698">
    <property type="entry name" value="MoCofactor_Util/Proc"/>
</dbReference>
<keyword evidence="4" id="KW-1185">Reference proteome</keyword>
<dbReference type="OrthoDB" id="9773039at2"/>
<dbReference type="Pfam" id="PF02625">
    <property type="entry name" value="XdhC_CoxI"/>
    <property type="match status" value="1"/>
</dbReference>
<evidence type="ECO:0000313" key="3">
    <source>
        <dbReference type="EMBL" id="RVU54123.1"/>
    </source>
</evidence>
<comment type="caution">
    <text evidence="3">The sequence shown here is derived from an EMBL/GenBank/DDBJ whole genome shotgun (WGS) entry which is preliminary data.</text>
</comment>
<name>A0A437S530_9FIRM</name>
<evidence type="ECO:0000259" key="2">
    <source>
        <dbReference type="Pfam" id="PF13478"/>
    </source>
</evidence>
<dbReference type="PANTHER" id="PTHR30388">
    <property type="entry name" value="ALDEHYDE OXIDOREDUCTASE MOLYBDENUM COFACTOR ASSEMBLY PROTEIN"/>
    <property type="match status" value="1"/>
</dbReference>
<protein>
    <submittedName>
        <fullName evidence="3">XdhC/CoxI family protein</fullName>
    </submittedName>
</protein>
<accession>A0A437S530</accession>
<dbReference type="Gene3D" id="3.40.50.720">
    <property type="entry name" value="NAD(P)-binding Rossmann-like Domain"/>
    <property type="match status" value="1"/>
</dbReference>
<evidence type="ECO:0000313" key="4">
    <source>
        <dbReference type="Proteomes" id="UP000288812"/>
    </source>
</evidence>
<dbReference type="Proteomes" id="UP000288812">
    <property type="component" value="Unassembled WGS sequence"/>
</dbReference>
<gene>
    <name evidence="3" type="ORF">EF514_09060</name>
</gene>
<reference evidence="3 4" key="1">
    <citation type="submission" date="2018-11" db="EMBL/GenBank/DDBJ databases">
        <title>Genome sequencing and assembly of Anaerosphaera sp. nov., GS7-6-2.</title>
        <authorList>
            <person name="Rettenmaier R."/>
            <person name="Liebl W."/>
            <person name="Zverlov V."/>
        </authorList>
    </citation>
    <scope>NUCLEOTIDE SEQUENCE [LARGE SCALE GENOMIC DNA]</scope>
    <source>
        <strain evidence="3 4">GS7-6-2</strain>
    </source>
</reference>
<dbReference type="AlphaFoldDB" id="A0A437S530"/>
<feature type="domain" description="XdhC Rossmann" evidence="2">
    <location>
        <begin position="171"/>
        <end position="310"/>
    </location>
</feature>
<dbReference type="InterPro" id="IPR003777">
    <property type="entry name" value="XdhC_CoxI"/>
</dbReference>
<dbReference type="PANTHER" id="PTHR30388:SF6">
    <property type="entry name" value="XANTHINE DEHYDROGENASE SUBUNIT A-RELATED"/>
    <property type="match status" value="1"/>
</dbReference>
<proteinExistence type="predicted"/>
<sequence>MVNLIKRSLELFSKNTPFVIATIVEKEGSSPREEGASMIVIKDGLDFGTIGGGAEEYNAIKYAIKLIEEERSGNKKFVLTNNEAENIGMVCGGTNVVHLEYISPKDTVAGEYFKEIIKNYSKKEVELIYSLKEDIGFSISINGEIFNFTKNNLKAPEKVFKVKITDRIRIFIFGGGHVSKALVPVLNYLHLKTIVVEDRAEFLKEEDFPNSKRILADYFNLEDIDIREEDYVCILTRGHKSDNEILIQVLSKKPKYIGVIGSRKKAKLMFDNLKNTEYENLLKDRVHSPVGIDIGAQTPEEISISIAAEIIKNYRGEK</sequence>
<dbReference type="EMBL" id="RLIH01000015">
    <property type="protein sequence ID" value="RVU54123.1"/>
    <property type="molecule type" value="Genomic_DNA"/>
</dbReference>
<organism evidence="3 4">
    <name type="scientific">Anaerosphaera multitolerans</name>
    <dbReference type="NCBI Taxonomy" id="2487351"/>
    <lineage>
        <taxon>Bacteria</taxon>
        <taxon>Bacillati</taxon>
        <taxon>Bacillota</taxon>
        <taxon>Tissierellia</taxon>
        <taxon>Tissierellales</taxon>
        <taxon>Peptoniphilaceae</taxon>
        <taxon>Anaerosphaera</taxon>
    </lineage>
</organism>
<feature type="domain" description="XdhC- CoxI" evidence="1">
    <location>
        <begin position="14"/>
        <end position="73"/>
    </location>
</feature>
<dbReference type="InterPro" id="IPR027051">
    <property type="entry name" value="XdhC_Rossmann_dom"/>
</dbReference>
<evidence type="ECO:0000259" key="1">
    <source>
        <dbReference type="Pfam" id="PF02625"/>
    </source>
</evidence>